<evidence type="ECO:0000313" key="4">
    <source>
        <dbReference type="Proteomes" id="UP001432099"/>
    </source>
</evidence>
<accession>A0ABN6ZDY3</accession>
<organism evidence="3 4">
    <name type="scientific">Turicibacter faecis</name>
    <dbReference type="NCBI Taxonomy" id="2963365"/>
    <lineage>
        <taxon>Bacteria</taxon>
        <taxon>Bacillati</taxon>
        <taxon>Bacillota</taxon>
        <taxon>Erysipelotrichia</taxon>
        <taxon>Erysipelotrichales</taxon>
        <taxon>Turicibacteraceae</taxon>
        <taxon>Turicibacter</taxon>
    </lineage>
</organism>
<reference evidence="3" key="1">
    <citation type="journal article" date="2024" name="Int. J. Syst. Evol. Microbiol.">
        <title>Turicibacter faecis sp. nov., isolated from faeces of heart failure mouse model.</title>
        <authorList>
            <person name="Imamura Y."/>
            <person name="Motooka D."/>
            <person name="Nakajima Y."/>
            <person name="Ito S."/>
            <person name="Kitakaze M."/>
            <person name="Iida T."/>
            <person name="Nakamura S."/>
        </authorList>
    </citation>
    <scope>NUCLEOTIDE SEQUENCE</scope>
    <source>
        <strain evidence="3">TC023</strain>
    </source>
</reference>
<dbReference type="Proteomes" id="UP001432099">
    <property type="component" value="Chromosome"/>
</dbReference>
<keyword evidence="4" id="KW-1185">Reference proteome</keyword>
<protein>
    <recommendedName>
        <fullName evidence="5">Elongation factor G-binding protein</fullName>
    </recommendedName>
</protein>
<dbReference type="InterPro" id="IPR032330">
    <property type="entry name" value="EF-G-binding_C"/>
</dbReference>
<evidence type="ECO:0000259" key="1">
    <source>
        <dbReference type="Pfam" id="PF07299"/>
    </source>
</evidence>
<feature type="domain" description="Elongation factor G-binding protein N-terminal" evidence="1">
    <location>
        <begin position="4"/>
        <end position="82"/>
    </location>
</feature>
<evidence type="ECO:0000313" key="3">
    <source>
        <dbReference type="EMBL" id="BEH92024.1"/>
    </source>
</evidence>
<dbReference type="Pfam" id="PF16571">
    <property type="entry name" value="FBP_C"/>
    <property type="match status" value="1"/>
</dbReference>
<sequence>MEAFLKKEEYNYIKKRLKDLNNALRTCNDYRTRDASRDYIQDKILSHLSHLLPEQKKLLDITALKDSHDIDVFLNQLQPYIFTNPPITASEISKLFKKEKKLKLPSSEVLERPCVYLGWFDLATKKLFIVHRYHQQLLGMACRLTEAKNKQTNVCALCHHMGPKSEVAFVSPLCKGNKNYRSIGFFACLDSAACNERITSTEKLEGLLKEVNNIK</sequence>
<feature type="domain" description="Elongation factor G-binding protein C-terminal treble-clef zinc-finger" evidence="2">
    <location>
        <begin position="100"/>
        <end position="205"/>
    </location>
</feature>
<dbReference type="Gene3D" id="1.20.1280.250">
    <property type="match status" value="1"/>
</dbReference>
<proteinExistence type="predicted"/>
<dbReference type="Pfam" id="PF07299">
    <property type="entry name" value="EF-G-binding_N"/>
    <property type="match status" value="1"/>
</dbReference>
<dbReference type="EMBL" id="AP028127">
    <property type="protein sequence ID" value="BEH92024.1"/>
    <property type="molecule type" value="Genomic_DNA"/>
</dbReference>
<dbReference type="InterPro" id="IPR010841">
    <property type="entry name" value="EF-G-binding_N"/>
</dbReference>
<evidence type="ECO:0000259" key="2">
    <source>
        <dbReference type="Pfam" id="PF16571"/>
    </source>
</evidence>
<name>A0ABN6ZDY3_9FIRM</name>
<gene>
    <name evidence="3" type="ORF">T23_21260</name>
</gene>
<evidence type="ECO:0008006" key="5">
    <source>
        <dbReference type="Google" id="ProtNLM"/>
    </source>
</evidence>
<dbReference type="RefSeq" id="WP_262950769.1">
    <property type="nucleotide sequence ID" value="NZ_AP028127.1"/>
</dbReference>
<dbReference type="InterPro" id="IPR038344">
    <property type="entry name" value="EF-G_N_sf"/>
</dbReference>